<reference evidence="2 3" key="1">
    <citation type="submission" date="2011-02" db="EMBL/GenBank/DDBJ databases">
        <title>The Genome Sequence of Sphaeroforma arctica JP610.</title>
        <authorList>
            <consortium name="The Broad Institute Genome Sequencing Platform"/>
            <person name="Russ C."/>
            <person name="Cuomo C."/>
            <person name="Young S.K."/>
            <person name="Zeng Q."/>
            <person name="Gargeya S."/>
            <person name="Alvarado L."/>
            <person name="Berlin A."/>
            <person name="Chapman S.B."/>
            <person name="Chen Z."/>
            <person name="Freedman E."/>
            <person name="Gellesch M."/>
            <person name="Goldberg J."/>
            <person name="Griggs A."/>
            <person name="Gujja S."/>
            <person name="Heilman E."/>
            <person name="Heiman D."/>
            <person name="Howarth C."/>
            <person name="Mehta T."/>
            <person name="Neiman D."/>
            <person name="Pearson M."/>
            <person name="Roberts A."/>
            <person name="Saif S."/>
            <person name="Shea T."/>
            <person name="Shenoy N."/>
            <person name="Sisk P."/>
            <person name="Stolte C."/>
            <person name="Sykes S."/>
            <person name="White J."/>
            <person name="Yandava C."/>
            <person name="Burger G."/>
            <person name="Gray M.W."/>
            <person name="Holland P.W.H."/>
            <person name="King N."/>
            <person name="Lang F.B.F."/>
            <person name="Roger A.J."/>
            <person name="Ruiz-Trillo I."/>
            <person name="Haas B."/>
            <person name="Nusbaum C."/>
            <person name="Birren B."/>
        </authorList>
    </citation>
    <scope>NUCLEOTIDE SEQUENCE [LARGE SCALE GENOMIC DNA]</scope>
    <source>
        <strain evidence="2 3">JP610</strain>
    </source>
</reference>
<proteinExistence type="predicted"/>
<feature type="region of interest" description="Disordered" evidence="1">
    <location>
        <begin position="30"/>
        <end position="57"/>
    </location>
</feature>
<dbReference type="EMBL" id="KQ241693">
    <property type="protein sequence ID" value="KNC85595.1"/>
    <property type="molecule type" value="Genomic_DNA"/>
</dbReference>
<organism evidence="2 3">
    <name type="scientific">Sphaeroforma arctica JP610</name>
    <dbReference type="NCBI Taxonomy" id="667725"/>
    <lineage>
        <taxon>Eukaryota</taxon>
        <taxon>Ichthyosporea</taxon>
        <taxon>Ichthyophonida</taxon>
        <taxon>Sphaeroforma</taxon>
    </lineage>
</organism>
<name>A0A0L0G9D6_9EUKA</name>
<dbReference type="AlphaFoldDB" id="A0A0L0G9D6"/>
<dbReference type="RefSeq" id="XP_014159497.1">
    <property type="nucleotide sequence ID" value="XM_014304022.1"/>
</dbReference>
<dbReference type="Proteomes" id="UP000054560">
    <property type="component" value="Unassembled WGS sequence"/>
</dbReference>
<evidence type="ECO:0000313" key="2">
    <source>
        <dbReference type="EMBL" id="KNC85595.1"/>
    </source>
</evidence>
<feature type="compositionally biased region" description="Acidic residues" evidence="1">
    <location>
        <begin position="33"/>
        <end position="54"/>
    </location>
</feature>
<accession>A0A0L0G9D6</accession>
<evidence type="ECO:0000313" key="3">
    <source>
        <dbReference type="Proteomes" id="UP000054560"/>
    </source>
</evidence>
<evidence type="ECO:0000256" key="1">
    <source>
        <dbReference type="SAM" id="MobiDB-lite"/>
    </source>
</evidence>
<keyword evidence="3" id="KW-1185">Reference proteome</keyword>
<gene>
    <name evidence="2" type="ORF">SARC_02216</name>
</gene>
<protein>
    <submittedName>
        <fullName evidence="2">Uncharacterized protein</fullName>
    </submittedName>
</protein>
<dbReference type="GeneID" id="25902720"/>
<sequence>MPVSMAMITRSSALCLDLVDIDGATIGGRDELISDSDSDFDENKDEEGDDEVEEESRLQARCTNRLSRLSHIWQNKPTNPILYVYGGIVEGCISLNGFCEDF</sequence>